<dbReference type="AlphaFoldDB" id="A0A388L906"/>
<feature type="region of interest" description="Disordered" evidence="2">
    <location>
        <begin position="279"/>
        <end position="310"/>
    </location>
</feature>
<dbReference type="InterPro" id="IPR001107">
    <property type="entry name" value="Band_7"/>
</dbReference>
<dbReference type="Gramene" id="GBG78722">
    <property type="protein sequence ID" value="GBG78722"/>
    <property type="gene ID" value="CBR_g27947"/>
</dbReference>
<evidence type="ECO:0000313" key="4">
    <source>
        <dbReference type="EMBL" id="GBG78722.1"/>
    </source>
</evidence>
<dbReference type="PANTHER" id="PTHR43327">
    <property type="entry name" value="STOMATIN-LIKE PROTEIN 2, MITOCHONDRIAL"/>
    <property type="match status" value="1"/>
</dbReference>
<keyword evidence="5" id="KW-1185">Reference proteome</keyword>
<dbReference type="InterPro" id="IPR050710">
    <property type="entry name" value="Band7/mec-2_domain"/>
</dbReference>
<dbReference type="CDD" id="cd03407">
    <property type="entry name" value="SPFH_like_u4"/>
    <property type="match status" value="1"/>
</dbReference>
<dbReference type="Proteomes" id="UP000265515">
    <property type="component" value="Unassembled WGS sequence"/>
</dbReference>
<dbReference type="Gene3D" id="3.30.479.30">
    <property type="entry name" value="Band 7 domain"/>
    <property type="match status" value="1"/>
</dbReference>
<accession>A0A388L906</accession>
<protein>
    <recommendedName>
        <fullName evidence="3">Band 7 domain-containing protein</fullName>
    </recommendedName>
</protein>
<dbReference type="PANTHER" id="PTHR43327:SF10">
    <property type="entry name" value="STOMATIN-LIKE PROTEIN 2, MITOCHONDRIAL"/>
    <property type="match status" value="1"/>
</dbReference>
<name>A0A388L906_CHABU</name>
<feature type="compositionally biased region" description="Polar residues" evidence="2">
    <location>
        <begin position="298"/>
        <end position="310"/>
    </location>
</feature>
<dbReference type="EMBL" id="BFEA01000302">
    <property type="protein sequence ID" value="GBG78722.1"/>
    <property type="molecule type" value="Genomic_DNA"/>
</dbReference>
<dbReference type="STRING" id="69332.A0A388L906"/>
<dbReference type="OrthoDB" id="434619at2759"/>
<evidence type="ECO:0000259" key="3">
    <source>
        <dbReference type="SMART" id="SM00244"/>
    </source>
</evidence>
<evidence type="ECO:0000256" key="2">
    <source>
        <dbReference type="SAM" id="MobiDB-lite"/>
    </source>
</evidence>
<dbReference type="InterPro" id="IPR036013">
    <property type="entry name" value="Band_7/SPFH_dom_sf"/>
</dbReference>
<organism evidence="4 5">
    <name type="scientific">Chara braunii</name>
    <name type="common">Braun's stonewort</name>
    <dbReference type="NCBI Taxonomy" id="69332"/>
    <lineage>
        <taxon>Eukaryota</taxon>
        <taxon>Viridiplantae</taxon>
        <taxon>Streptophyta</taxon>
        <taxon>Charophyceae</taxon>
        <taxon>Charales</taxon>
        <taxon>Characeae</taxon>
        <taxon>Chara</taxon>
    </lineage>
</organism>
<dbReference type="SUPFAM" id="SSF117892">
    <property type="entry name" value="Band 7/SPFH domain"/>
    <property type="match status" value="1"/>
</dbReference>
<evidence type="ECO:0000256" key="1">
    <source>
        <dbReference type="SAM" id="Coils"/>
    </source>
</evidence>
<feature type="coiled-coil region" evidence="1">
    <location>
        <begin position="119"/>
        <end position="161"/>
    </location>
</feature>
<comment type="caution">
    <text evidence="4">The sequence shown here is derived from an EMBL/GenBank/DDBJ whole genome shotgun (WGS) entry which is preliminary data.</text>
</comment>
<dbReference type="OMA" id="CHFINCL"/>
<keyword evidence="1" id="KW-0175">Coiled coil</keyword>
<feature type="domain" description="Band 7" evidence="3">
    <location>
        <begin position="6"/>
        <end position="170"/>
    </location>
</feature>
<dbReference type="Pfam" id="PF01145">
    <property type="entry name" value="Band_7"/>
    <property type="match status" value="1"/>
</dbReference>
<reference evidence="4 5" key="1">
    <citation type="journal article" date="2018" name="Cell">
        <title>The Chara Genome: Secondary Complexity and Implications for Plant Terrestrialization.</title>
        <authorList>
            <person name="Nishiyama T."/>
            <person name="Sakayama H."/>
            <person name="Vries J.D."/>
            <person name="Buschmann H."/>
            <person name="Saint-Marcoux D."/>
            <person name="Ullrich K.K."/>
            <person name="Haas F.B."/>
            <person name="Vanderstraeten L."/>
            <person name="Becker D."/>
            <person name="Lang D."/>
            <person name="Vosolsobe S."/>
            <person name="Rombauts S."/>
            <person name="Wilhelmsson P.K.I."/>
            <person name="Janitza P."/>
            <person name="Kern R."/>
            <person name="Heyl A."/>
            <person name="Rumpler F."/>
            <person name="Villalobos L.I.A.C."/>
            <person name="Clay J.M."/>
            <person name="Skokan R."/>
            <person name="Toyoda A."/>
            <person name="Suzuki Y."/>
            <person name="Kagoshima H."/>
            <person name="Schijlen E."/>
            <person name="Tajeshwar N."/>
            <person name="Catarino B."/>
            <person name="Hetherington A.J."/>
            <person name="Saltykova A."/>
            <person name="Bonnot C."/>
            <person name="Breuninger H."/>
            <person name="Symeonidi A."/>
            <person name="Radhakrishnan G.V."/>
            <person name="Van Nieuwerburgh F."/>
            <person name="Deforce D."/>
            <person name="Chang C."/>
            <person name="Karol K.G."/>
            <person name="Hedrich R."/>
            <person name="Ulvskov P."/>
            <person name="Glockner G."/>
            <person name="Delwiche C.F."/>
            <person name="Petrasek J."/>
            <person name="Van de Peer Y."/>
            <person name="Friml J."/>
            <person name="Beilby M."/>
            <person name="Dolan L."/>
            <person name="Kohara Y."/>
            <person name="Sugano S."/>
            <person name="Fujiyama A."/>
            <person name="Delaux P.-M."/>
            <person name="Quint M."/>
            <person name="TheiBen G."/>
            <person name="Hagemann M."/>
            <person name="Harholt J."/>
            <person name="Dunand C."/>
            <person name="Zachgo S."/>
            <person name="Langdale J."/>
            <person name="Maumus F."/>
            <person name="Straeten D.V.D."/>
            <person name="Gould S.B."/>
            <person name="Rensing S.A."/>
        </authorList>
    </citation>
    <scope>NUCLEOTIDE SEQUENCE [LARGE SCALE GENOMIC DNA]</scope>
    <source>
        <strain evidence="4 5">S276</strain>
    </source>
</reference>
<evidence type="ECO:0000313" key="5">
    <source>
        <dbReference type="Proteomes" id="UP000265515"/>
    </source>
</evidence>
<proteinExistence type="predicted"/>
<dbReference type="SMART" id="SM00244">
    <property type="entry name" value="PHB"/>
    <property type="match status" value="1"/>
</dbReference>
<gene>
    <name evidence="4" type="ORF">CBR_g27947</name>
</gene>
<sequence>MKTCCCCLACVQQAEVGLVETCGRYNRIISPGCHFINCLFGECISGIVTLRIQQLNITCETKTKDNVFVNIVVSVQYRALEDKAYDAFYRLSNPQQQIQSYVFDVVRASVPRLNIDSVFEQKDEIARSVKMELDKEEEEEKVKAEERRRKLKKEEERTAARLRVAATDKAEAEKIAQVKRAEAEAEAKYLSGLGIARQRQAIVDGLRESVLTFSSKVEGTTAKDVLDLVLVTQYFDTMKDIGSHSKNTTVFMPSNPSAVADIASQVRMGFLQGAKALESDAQPSTSMGPPALQLMYGGSTSLSQTTRSNR</sequence>